<protein>
    <submittedName>
        <fullName evidence="3">Uncharacterized protein</fullName>
    </submittedName>
</protein>
<reference evidence="3" key="3">
    <citation type="submission" date="2015-02" db="UniProtKB">
        <authorList>
            <consortium name="EnsemblProtists"/>
        </authorList>
    </citation>
    <scope>IDENTIFICATION</scope>
    <source>
        <strain evidence="3">DAOM BR144</strain>
    </source>
</reference>
<dbReference type="EMBL" id="GL376623">
    <property type="status" value="NOT_ANNOTATED_CDS"/>
    <property type="molecule type" value="Genomic_DNA"/>
</dbReference>
<evidence type="ECO:0000256" key="2">
    <source>
        <dbReference type="SAM" id="Phobius"/>
    </source>
</evidence>
<feature type="compositionally biased region" description="Low complexity" evidence="1">
    <location>
        <begin position="11"/>
        <end position="27"/>
    </location>
</feature>
<keyword evidence="4" id="KW-1185">Reference proteome</keyword>
<dbReference type="VEuPathDB" id="FungiDB:PYU1_G010211"/>
<feature type="region of interest" description="Disordered" evidence="1">
    <location>
        <begin position="1"/>
        <end position="48"/>
    </location>
</feature>
<accession>K3WZ32</accession>
<dbReference type="EnsemblProtists" id="PYU1_T010231">
    <property type="protein sequence ID" value="PYU1_T010231"/>
    <property type="gene ID" value="PYU1_G010211"/>
</dbReference>
<keyword evidence="2" id="KW-0812">Transmembrane</keyword>
<name>K3WZ32_GLOUD</name>
<reference evidence="4" key="1">
    <citation type="journal article" date="2010" name="Genome Biol.">
        <title>Genome sequence of the necrotrophic plant pathogen Pythium ultimum reveals original pathogenicity mechanisms and effector repertoire.</title>
        <authorList>
            <person name="Levesque C.A."/>
            <person name="Brouwer H."/>
            <person name="Cano L."/>
            <person name="Hamilton J.P."/>
            <person name="Holt C."/>
            <person name="Huitema E."/>
            <person name="Raffaele S."/>
            <person name="Robideau G.P."/>
            <person name="Thines M."/>
            <person name="Win J."/>
            <person name="Zerillo M.M."/>
            <person name="Beakes G.W."/>
            <person name="Boore J.L."/>
            <person name="Busam D."/>
            <person name="Dumas B."/>
            <person name="Ferriera S."/>
            <person name="Fuerstenberg S.I."/>
            <person name="Gachon C.M."/>
            <person name="Gaulin E."/>
            <person name="Govers F."/>
            <person name="Grenville-Briggs L."/>
            <person name="Horner N."/>
            <person name="Hostetler J."/>
            <person name="Jiang R.H."/>
            <person name="Johnson J."/>
            <person name="Krajaejun T."/>
            <person name="Lin H."/>
            <person name="Meijer H.J."/>
            <person name="Moore B."/>
            <person name="Morris P."/>
            <person name="Phuntmart V."/>
            <person name="Puiu D."/>
            <person name="Shetty J."/>
            <person name="Stajich J.E."/>
            <person name="Tripathy S."/>
            <person name="Wawra S."/>
            <person name="van West P."/>
            <person name="Whitty B.R."/>
            <person name="Coutinho P.M."/>
            <person name="Henrissat B."/>
            <person name="Martin F."/>
            <person name="Thomas P.D."/>
            <person name="Tyler B.M."/>
            <person name="De Vries R.P."/>
            <person name="Kamoun S."/>
            <person name="Yandell M."/>
            <person name="Tisserat N."/>
            <person name="Buell C.R."/>
        </authorList>
    </citation>
    <scope>NUCLEOTIDE SEQUENCE</scope>
    <source>
        <strain evidence="4">DAOM:BR144</strain>
    </source>
</reference>
<sequence>MVLLPDFLAPSHSGSGSMVVVAGSSSSKDTETDGSKPASGENVKTSGVAAGSLPTVTTALVLLLAAFLGASS</sequence>
<evidence type="ECO:0000313" key="4">
    <source>
        <dbReference type="Proteomes" id="UP000019132"/>
    </source>
</evidence>
<feature type="transmembrane region" description="Helical" evidence="2">
    <location>
        <begin position="51"/>
        <end position="70"/>
    </location>
</feature>
<dbReference type="AlphaFoldDB" id="K3WZ32"/>
<keyword evidence="2" id="KW-1133">Transmembrane helix</keyword>
<evidence type="ECO:0000313" key="3">
    <source>
        <dbReference type="EnsemblProtists" id="PYU1_T010231"/>
    </source>
</evidence>
<evidence type="ECO:0000256" key="1">
    <source>
        <dbReference type="SAM" id="MobiDB-lite"/>
    </source>
</evidence>
<proteinExistence type="predicted"/>
<dbReference type="HOGENOM" id="CLU_2727813_0_0_1"/>
<reference evidence="4" key="2">
    <citation type="submission" date="2010-04" db="EMBL/GenBank/DDBJ databases">
        <authorList>
            <person name="Buell R."/>
            <person name="Hamilton J."/>
            <person name="Hostetler J."/>
        </authorList>
    </citation>
    <scope>NUCLEOTIDE SEQUENCE [LARGE SCALE GENOMIC DNA]</scope>
    <source>
        <strain evidence="4">DAOM:BR144</strain>
    </source>
</reference>
<dbReference type="InParanoid" id="K3WZ32"/>
<organism evidence="3 4">
    <name type="scientific">Globisporangium ultimum (strain ATCC 200006 / CBS 805.95 / DAOM BR144)</name>
    <name type="common">Pythium ultimum</name>
    <dbReference type="NCBI Taxonomy" id="431595"/>
    <lineage>
        <taxon>Eukaryota</taxon>
        <taxon>Sar</taxon>
        <taxon>Stramenopiles</taxon>
        <taxon>Oomycota</taxon>
        <taxon>Peronosporomycetes</taxon>
        <taxon>Pythiales</taxon>
        <taxon>Pythiaceae</taxon>
        <taxon>Globisporangium</taxon>
    </lineage>
</organism>
<keyword evidence="2" id="KW-0472">Membrane</keyword>
<dbReference type="Proteomes" id="UP000019132">
    <property type="component" value="Unassembled WGS sequence"/>
</dbReference>